<feature type="transmembrane region" description="Helical" evidence="1">
    <location>
        <begin position="158"/>
        <end position="185"/>
    </location>
</feature>
<keyword evidence="1" id="KW-1133">Transmembrane helix</keyword>
<keyword evidence="1" id="KW-0812">Transmembrane</keyword>
<feature type="transmembrane region" description="Helical" evidence="1">
    <location>
        <begin position="197"/>
        <end position="215"/>
    </location>
</feature>
<protein>
    <submittedName>
        <fullName evidence="2">Uncharacterized protein</fullName>
    </submittedName>
</protein>
<proteinExistence type="predicted"/>
<comment type="caution">
    <text evidence="2">The sequence shown here is derived from an EMBL/GenBank/DDBJ whole genome shotgun (WGS) entry which is preliminary data.</text>
</comment>
<organism evidence="2 3">
    <name type="scientific">Micromonospora zhanjiangensis</name>
    <dbReference type="NCBI Taxonomy" id="1522057"/>
    <lineage>
        <taxon>Bacteria</taxon>
        <taxon>Bacillati</taxon>
        <taxon>Actinomycetota</taxon>
        <taxon>Actinomycetes</taxon>
        <taxon>Micromonosporales</taxon>
        <taxon>Micromonosporaceae</taxon>
        <taxon>Micromonospora</taxon>
    </lineage>
</organism>
<evidence type="ECO:0000313" key="2">
    <source>
        <dbReference type="EMBL" id="MFC4109219.1"/>
    </source>
</evidence>
<dbReference type="Proteomes" id="UP001595868">
    <property type="component" value="Unassembled WGS sequence"/>
</dbReference>
<feature type="transmembrane region" description="Helical" evidence="1">
    <location>
        <begin position="124"/>
        <end position="146"/>
    </location>
</feature>
<dbReference type="RefSeq" id="WP_377550361.1">
    <property type="nucleotide sequence ID" value="NZ_JBHSBN010000022.1"/>
</dbReference>
<dbReference type="EMBL" id="JBHSBN010000022">
    <property type="protein sequence ID" value="MFC4109219.1"/>
    <property type="molecule type" value="Genomic_DNA"/>
</dbReference>
<name>A0ABV8KSW6_9ACTN</name>
<keyword evidence="1" id="KW-0472">Membrane</keyword>
<sequence>MTDSYATLLRRLAELTARVDAQRAEAHAWYEAQCAAAERAVDAAGHAVRRADKALAAAQEEWEGTESEAAHLWEALRGRIGLSGRRIGPAPGPVPGSTADPATLVAGVRDLLDRTRRPRDLPSSANPALVLFGVLGAAAASALGFAARLTGHRYGGDLAVGLPVLGLVVTLLGPVVGVAPAKLLADRRHATLGPRPIIVVVLAGLVTTGALFAVLR</sequence>
<reference evidence="3" key="1">
    <citation type="journal article" date="2019" name="Int. J. Syst. Evol. Microbiol.">
        <title>The Global Catalogue of Microorganisms (GCM) 10K type strain sequencing project: providing services to taxonomists for standard genome sequencing and annotation.</title>
        <authorList>
            <consortium name="The Broad Institute Genomics Platform"/>
            <consortium name="The Broad Institute Genome Sequencing Center for Infectious Disease"/>
            <person name="Wu L."/>
            <person name="Ma J."/>
        </authorList>
    </citation>
    <scope>NUCLEOTIDE SEQUENCE [LARGE SCALE GENOMIC DNA]</scope>
    <source>
        <strain evidence="3">2902at01</strain>
    </source>
</reference>
<evidence type="ECO:0000256" key="1">
    <source>
        <dbReference type="SAM" id="Phobius"/>
    </source>
</evidence>
<accession>A0ABV8KSW6</accession>
<evidence type="ECO:0000313" key="3">
    <source>
        <dbReference type="Proteomes" id="UP001595868"/>
    </source>
</evidence>
<keyword evidence="3" id="KW-1185">Reference proteome</keyword>
<gene>
    <name evidence="2" type="ORF">ACFOX0_25220</name>
</gene>